<keyword evidence="2" id="KW-1185">Reference proteome</keyword>
<dbReference type="RefSeq" id="WP_390212088.1">
    <property type="nucleotide sequence ID" value="NZ_JBHLXJ010000009.1"/>
</dbReference>
<organism evidence="1 2">
    <name type="scientific">Undibacterium danionis</name>
    <dbReference type="NCBI Taxonomy" id="1812100"/>
    <lineage>
        <taxon>Bacteria</taxon>
        <taxon>Pseudomonadati</taxon>
        <taxon>Pseudomonadota</taxon>
        <taxon>Betaproteobacteria</taxon>
        <taxon>Burkholderiales</taxon>
        <taxon>Oxalobacteraceae</taxon>
        <taxon>Undibacterium</taxon>
    </lineage>
</organism>
<comment type="caution">
    <text evidence="1">The sequence shown here is derived from an EMBL/GenBank/DDBJ whole genome shotgun (WGS) entry which is preliminary data.</text>
</comment>
<evidence type="ECO:0000313" key="2">
    <source>
        <dbReference type="Proteomes" id="UP001589844"/>
    </source>
</evidence>
<name>A0ABV6IE79_9BURK</name>
<accession>A0ABV6IE79</accession>
<sequence length="99" mass="11285">MRLLMWLVLAVLVYFALRKNFRTRQNKTPSESAASNEWADATSTYSANRKESEAMLSCAHCQVYFPASEVVVRNQQNFCCSEHAEQADRAKNATHKPTK</sequence>
<protein>
    <submittedName>
        <fullName evidence="1">PP0621 family protein</fullName>
    </submittedName>
</protein>
<evidence type="ECO:0000313" key="1">
    <source>
        <dbReference type="EMBL" id="MFC0350136.1"/>
    </source>
</evidence>
<reference evidence="1 2" key="1">
    <citation type="submission" date="2024-09" db="EMBL/GenBank/DDBJ databases">
        <authorList>
            <person name="Sun Q."/>
            <person name="Mori K."/>
        </authorList>
    </citation>
    <scope>NUCLEOTIDE SEQUENCE [LARGE SCALE GENOMIC DNA]</scope>
    <source>
        <strain evidence="1 2">CCM 8677</strain>
    </source>
</reference>
<dbReference type="EMBL" id="JBHLXJ010000009">
    <property type="protein sequence ID" value="MFC0350136.1"/>
    <property type="molecule type" value="Genomic_DNA"/>
</dbReference>
<proteinExistence type="predicted"/>
<gene>
    <name evidence="1" type="ORF">ACFFJH_09985</name>
</gene>
<dbReference type="InterPro" id="IPR049708">
    <property type="entry name" value="PP0621-like"/>
</dbReference>
<dbReference type="Proteomes" id="UP001589844">
    <property type="component" value="Unassembled WGS sequence"/>
</dbReference>
<dbReference type="NCBIfam" id="NF041023">
    <property type="entry name" value="PP0621_fam"/>
    <property type="match status" value="1"/>
</dbReference>